<dbReference type="PROSITE" id="PS50109">
    <property type="entry name" value="HIS_KIN"/>
    <property type="match status" value="1"/>
</dbReference>
<keyword evidence="7" id="KW-0547">Nucleotide-binding</keyword>
<keyword evidence="5" id="KW-0597">Phosphoprotein</keyword>
<protein>
    <recommendedName>
        <fullName evidence="3">histidine kinase</fullName>
        <ecNumber evidence="3">2.7.13.3</ecNumber>
    </recommendedName>
</protein>
<dbReference type="CDD" id="cd06225">
    <property type="entry name" value="HAMP"/>
    <property type="match status" value="1"/>
</dbReference>
<dbReference type="SMART" id="SM00387">
    <property type="entry name" value="HATPase_c"/>
    <property type="match status" value="1"/>
</dbReference>
<feature type="domain" description="HAMP" evidence="14">
    <location>
        <begin position="334"/>
        <end position="386"/>
    </location>
</feature>
<keyword evidence="9" id="KW-0067">ATP-binding</keyword>
<dbReference type="PANTHER" id="PTHR34220:SF7">
    <property type="entry name" value="SENSOR HISTIDINE KINASE YPDA"/>
    <property type="match status" value="1"/>
</dbReference>
<evidence type="ECO:0000256" key="8">
    <source>
        <dbReference type="ARBA" id="ARBA00022777"/>
    </source>
</evidence>
<dbReference type="SMART" id="SM00304">
    <property type="entry name" value="HAMP"/>
    <property type="match status" value="1"/>
</dbReference>
<keyword evidence="4" id="KW-1003">Cell membrane</keyword>
<evidence type="ECO:0000313" key="16">
    <source>
        <dbReference type="Proteomes" id="UP000300879"/>
    </source>
</evidence>
<evidence type="ECO:0000256" key="4">
    <source>
        <dbReference type="ARBA" id="ARBA00022475"/>
    </source>
</evidence>
<evidence type="ECO:0000256" key="5">
    <source>
        <dbReference type="ARBA" id="ARBA00022553"/>
    </source>
</evidence>
<sequence>MSAGSVYRTYVKNNMFTKMLLLFVVIAVTTIVTLSYLMFNLMSESVIRNELGNQREAVERVERYVHQKYINVQSYTNDLYRSASLGQDTSYFLINDFDEYMAKRIDRMTQSPIGNSESVLHYFRQALDDDPGIRNLMLYSAEKQYMYVYTQGGMSKLYQANQSRSYIPDAMALESPSVSVPNEWVRNLVKDQETPVYSIRMPINDMRTYKNLGQLLVYYQAEDLDRLLESYAPGIKGYVMMLSADGKVMYDSSGRYNGERYPYADRLVNSEATVQLEEESYTVTLSNNQGGFTVVGVAPVAEMAEGYQGIRDTIVLVASIGILIAISLPALLIVNYSKRTNNIIRFMRKVETGDFVARIQDTKEDQLGQIAHSFNEMLDELVQYIDKVYKAEINEKNAELSALQARINPHFLYNTLEVIRMRALSRGARDVGDMIYSLSVLFKNMVQKKENYTLKDELEACRLYLELFRIRYKDKFIYKLHVDEELKEMPMIKMSLQPLIENYIVHGILPEREDNRIEILAECHEDQVEVTVRDNGKGMSPQELESLQLRLSTVEAPGESFGLRSVSERLRLTYGPQSRMEIDSTEDEGTTVKLMFPVTAKE</sequence>
<feature type="domain" description="Histidine kinase" evidence="13">
    <location>
        <begin position="496"/>
        <end position="600"/>
    </location>
</feature>
<dbReference type="InterPro" id="IPR003660">
    <property type="entry name" value="HAMP_dom"/>
</dbReference>
<evidence type="ECO:0000256" key="2">
    <source>
        <dbReference type="ARBA" id="ARBA00004651"/>
    </source>
</evidence>
<dbReference type="Proteomes" id="UP000300879">
    <property type="component" value="Chromosome"/>
</dbReference>
<comment type="subcellular location">
    <subcellularLocation>
        <location evidence="2">Cell membrane</location>
        <topology evidence="2">Multi-pass membrane protein</topology>
    </subcellularLocation>
</comment>
<dbReference type="OrthoDB" id="9776552at2"/>
<evidence type="ECO:0000259" key="13">
    <source>
        <dbReference type="PROSITE" id="PS50109"/>
    </source>
</evidence>
<dbReference type="EMBL" id="CP040396">
    <property type="protein sequence ID" value="QCT02301.1"/>
    <property type="molecule type" value="Genomic_DNA"/>
</dbReference>
<keyword evidence="8 15" id="KW-0418">Kinase</keyword>
<dbReference type="InterPro" id="IPR036890">
    <property type="entry name" value="HATPase_C_sf"/>
</dbReference>
<dbReference type="Pfam" id="PF02518">
    <property type="entry name" value="HATPase_c"/>
    <property type="match status" value="1"/>
</dbReference>
<dbReference type="Pfam" id="PF06580">
    <property type="entry name" value="His_kinase"/>
    <property type="match status" value="1"/>
</dbReference>
<dbReference type="GO" id="GO:0000155">
    <property type="term" value="F:phosphorelay sensor kinase activity"/>
    <property type="evidence" value="ECO:0007669"/>
    <property type="project" value="InterPro"/>
</dbReference>
<feature type="transmembrane region" description="Helical" evidence="12">
    <location>
        <begin position="20"/>
        <end position="39"/>
    </location>
</feature>
<evidence type="ECO:0000256" key="9">
    <source>
        <dbReference type="ARBA" id="ARBA00022840"/>
    </source>
</evidence>
<dbReference type="InterPro" id="IPR005467">
    <property type="entry name" value="His_kinase_dom"/>
</dbReference>
<gene>
    <name evidence="15" type="ORF">E6C60_1585</name>
</gene>
<evidence type="ECO:0000313" key="15">
    <source>
        <dbReference type="EMBL" id="QCT02301.1"/>
    </source>
</evidence>
<accession>A0A4P8XLE5</accession>
<dbReference type="PANTHER" id="PTHR34220">
    <property type="entry name" value="SENSOR HISTIDINE KINASE YPDA"/>
    <property type="match status" value="1"/>
</dbReference>
<keyword evidence="11 12" id="KW-0472">Membrane</keyword>
<dbReference type="PROSITE" id="PS50885">
    <property type="entry name" value="HAMP"/>
    <property type="match status" value="1"/>
</dbReference>
<dbReference type="AlphaFoldDB" id="A0A4P8XLE5"/>
<dbReference type="Gene3D" id="6.10.340.10">
    <property type="match status" value="1"/>
</dbReference>
<organism evidence="15 16">
    <name type="scientific">Paenibacillus algicola</name>
    <dbReference type="NCBI Taxonomy" id="2565926"/>
    <lineage>
        <taxon>Bacteria</taxon>
        <taxon>Bacillati</taxon>
        <taxon>Bacillota</taxon>
        <taxon>Bacilli</taxon>
        <taxon>Bacillales</taxon>
        <taxon>Paenibacillaceae</taxon>
        <taxon>Paenibacillus</taxon>
    </lineage>
</organism>
<proteinExistence type="predicted"/>
<dbReference type="Gene3D" id="3.30.565.10">
    <property type="entry name" value="Histidine kinase-like ATPase, C-terminal domain"/>
    <property type="match status" value="1"/>
</dbReference>
<keyword evidence="12" id="KW-1133">Transmembrane helix</keyword>
<evidence type="ECO:0000256" key="1">
    <source>
        <dbReference type="ARBA" id="ARBA00000085"/>
    </source>
</evidence>
<evidence type="ECO:0000256" key="3">
    <source>
        <dbReference type="ARBA" id="ARBA00012438"/>
    </source>
</evidence>
<evidence type="ECO:0000256" key="10">
    <source>
        <dbReference type="ARBA" id="ARBA00023012"/>
    </source>
</evidence>
<dbReference type="InterPro" id="IPR003594">
    <property type="entry name" value="HATPase_dom"/>
</dbReference>
<keyword evidence="10" id="KW-0902">Two-component regulatory system</keyword>
<keyword evidence="16" id="KW-1185">Reference proteome</keyword>
<dbReference type="InterPro" id="IPR010559">
    <property type="entry name" value="Sig_transdc_His_kin_internal"/>
</dbReference>
<evidence type="ECO:0000256" key="7">
    <source>
        <dbReference type="ARBA" id="ARBA00022741"/>
    </source>
</evidence>
<reference evidence="15 16" key="1">
    <citation type="submission" date="2019-05" db="EMBL/GenBank/DDBJ databases">
        <authorList>
            <person name="Chen C."/>
        </authorList>
    </citation>
    <scope>NUCLEOTIDE SEQUENCE [LARGE SCALE GENOMIC DNA]</scope>
    <source>
        <strain evidence="15 16">HB172198</strain>
    </source>
</reference>
<dbReference type="GO" id="GO:0005886">
    <property type="term" value="C:plasma membrane"/>
    <property type="evidence" value="ECO:0007669"/>
    <property type="project" value="UniProtKB-SubCell"/>
</dbReference>
<dbReference type="Pfam" id="PF00672">
    <property type="entry name" value="HAMP"/>
    <property type="match status" value="1"/>
</dbReference>
<evidence type="ECO:0000256" key="11">
    <source>
        <dbReference type="ARBA" id="ARBA00023136"/>
    </source>
</evidence>
<dbReference type="RefSeq" id="WP_138225353.1">
    <property type="nucleotide sequence ID" value="NZ_CP040396.1"/>
</dbReference>
<dbReference type="InterPro" id="IPR050640">
    <property type="entry name" value="Bact_2-comp_sensor_kinase"/>
</dbReference>
<feature type="transmembrane region" description="Helical" evidence="12">
    <location>
        <begin position="313"/>
        <end position="336"/>
    </location>
</feature>
<dbReference type="SUPFAM" id="SSF55874">
    <property type="entry name" value="ATPase domain of HSP90 chaperone/DNA topoisomerase II/histidine kinase"/>
    <property type="match status" value="1"/>
</dbReference>
<evidence type="ECO:0000256" key="12">
    <source>
        <dbReference type="SAM" id="Phobius"/>
    </source>
</evidence>
<dbReference type="EC" id="2.7.13.3" evidence="3"/>
<keyword evidence="6" id="KW-0808">Transferase</keyword>
<dbReference type="KEGG" id="palo:E6C60_1585"/>
<keyword evidence="12" id="KW-0812">Transmembrane</keyword>
<evidence type="ECO:0000259" key="14">
    <source>
        <dbReference type="PROSITE" id="PS50885"/>
    </source>
</evidence>
<name>A0A4P8XLE5_9BACL</name>
<evidence type="ECO:0000256" key="6">
    <source>
        <dbReference type="ARBA" id="ARBA00022679"/>
    </source>
</evidence>
<dbReference type="SUPFAM" id="SSF158472">
    <property type="entry name" value="HAMP domain-like"/>
    <property type="match status" value="1"/>
</dbReference>
<comment type="catalytic activity">
    <reaction evidence="1">
        <text>ATP + protein L-histidine = ADP + protein N-phospho-L-histidine.</text>
        <dbReference type="EC" id="2.7.13.3"/>
    </reaction>
</comment>
<dbReference type="GO" id="GO:0005524">
    <property type="term" value="F:ATP binding"/>
    <property type="evidence" value="ECO:0007669"/>
    <property type="project" value="UniProtKB-KW"/>
</dbReference>